<evidence type="ECO:0000313" key="10">
    <source>
        <dbReference type="EMBL" id="CAG8610554.1"/>
    </source>
</evidence>
<comment type="caution">
    <text evidence="10">The sequence shown here is derived from an EMBL/GenBank/DDBJ whole genome shotgun (WGS) entry which is preliminary data.</text>
</comment>
<dbReference type="Gene3D" id="1.10.1790.20">
    <property type="match status" value="1"/>
</dbReference>
<keyword evidence="11" id="KW-1185">Reference proteome</keyword>
<dbReference type="InterPro" id="IPR000722">
    <property type="entry name" value="RNA_pol_asu"/>
</dbReference>
<dbReference type="PANTHER" id="PTHR19376">
    <property type="entry name" value="DNA-DIRECTED RNA POLYMERASE"/>
    <property type="match status" value="1"/>
</dbReference>
<dbReference type="SUPFAM" id="SSF54736">
    <property type="entry name" value="ClpS-like"/>
    <property type="match status" value="1"/>
</dbReference>
<evidence type="ECO:0000256" key="1">
    <source>
        <dbReference type="ARBA" id="ARBA00004026"/>
    </source>
</evidence>
<dbReference type="InterPro" id="IPR006075">
    <property type="entry name" value="Asn/Gln-tRNA_Trfase_suB/E_cat"/>
</dbReference>
<keyword evidence="2 8" id="KW-0240">DNA-directed RNA polymerase</keyword>
<evidence type="ECO:0000256" key="4">
    <source>
        <dbReference type="ARBA" id="ARBA00022695"/>
    </source>
</evidence>
<evidence type="ECO:0000256" key="2">
    <source>
        <dbReference type="ARBA" id="ARBA00022478"/>
    </source>
</evidence>
<keyword evidence="6 8" id="KW-0804">Transcription</keyword>
<name>A0ABN7UJ83_GIGMA</name>
<dbReference type="InterPro" id="IPR037034">
    <property type="entry name" value="RNA_pol_Rpb2_2_sf"/>
</dbReference>
<evidence type="ECO:0000256" key="5">
    <source>
        <dbReference type="ARBA" id="ARBA00022723"/>
    </source>
</evidence>
<dbReference type="InterPro" id="IPR017958">
    <property type="entry name" value="Gln-tRNA_amidoTrfase_suB_CS"/>
</dbReference>
<keyword evidence="5" id="KW-0479">Metal-binding</keyword>
<dbReference type="Gene3D" id="3.90.1110.10">
    <property type="entry name" value="RNA polymerase Rpb2, domain 2"/>
    <property type="match status" value="1"/>
</dbReference>
<evidence type="ECO:0000259" key="9">
    <source>
        <dbReference type="SMART" id="SM00663"/>
    </source>
</evidence>
<protein>
    <recommendedName>
        <fullName evidence="8">DNA-directed RNA polymerase subunit</fullName>
        <ecNumber evidence="8">2.7.7.6</ecNumber>
    </recommendedName>
</protein>
<dbReference type="Pfam" id="PF00687">
    <property type="entry name" value="Ribosomal_L1"/>
    <property type="match status" value="1"/>
</dbReference>
<dbReference type="InterPro" id="IPR028364">
    <property type="entry name" value="Ribosomal_uL1/biogenesis"/>
</dbReference>
<dbReference type="InterPro" id="IPR007120">
    <property type="entry name" value="DNA-dir_RNAP_su2_dom"/>
</dbReference>
<dbReference type="Gene3D" id="3.90.1100.10">
    <property type="match status" value="1"/>
</dbReference>
<dbReference type="Proteomes" id="UP000789901">
    <property type="component" value="Unassembled WGS sequence"/>
</dbReference>
<evidence type="ECO:0000256" key="8">
    <source>
        <dbReference type="RuleBase" id="RU004279"/>
    </source>
</evidence>
<dbReference type="Gene3D" id="1.10.132.30">
    <property type="match status" value="1"/>
</dbReference>
<dbReference type="InterPro" id="IPR014746">
    <property type="entry name" value="Gln_synth/guanido_kin_cat_dom"/>
</dbReference>
<dbReference type="Gene3D" id="3.40.50.790">
    <property type="match status" value="1"/>
</dbReference>
<dbReference type="Pfam" id="PF04983">
    <property type="entry name" value="RNA_pol_Rpb1_3"/>
    <property type="match status" value="1"/>
</dbReference>
<dbReference type="InterPro" id="IPR007081">
    <property type="entry name" value="RNA_pol_Rpb1_5"/>
</dbReference>
<dbReference type="Pfam" id="PF00562">
    <property type="entry name" value="RNA_pol_Rpb2_6"/>
    <property type="match status" value="1"/>
</dbReference>
<dbReference type="InterPro" id="IPR032675">
    <property type="entry name" value="LRR_dom_sf"/>
</dbReference>
<dbReference type="Gene3D" id="3.30.190.20">
    <property type="match status" value="1"/>
</dbReference>
<dbReference type="EC" id="2.7.7.6" evidence="8"/>
<dbReference type="PANTHER" id="PTHR19376:SF54">
    <property type="entry name" value="DNA-DIRECTED RNA POLYMERASE SUBUNIT BETA"/>
    <property type="match status" value="1"/>
</dbReference>
<dbReference type="EMBL" id="CAJVQB010003520">
    <property type="protein sequence ID" value="CAG8610554.1"/>
    <property type="molecule type" value="Genomic_DNA"/>
</dbReference>
<dbReference type="SUPFAM" id="SSF55931">
    <property type="entry name" value="Glutamine synthetase/guanido kinase"/>
    <property type="match status" value="1"/>
</dbReference>
<dbReference type="Pfam" id="PF04998">
    <property type="entry name" value="RNA_pol_Rpb1_5"/>
    <property type="match status" value="1"/>
</dbReference>
<dbReference type="InterPro" id="IPR044893">
    <property type="entry name" value="RNA_pol_Rpb1_clamp_domain"/>
</dbReference>
<dbReference type="Pfam" id="PF04997">
    <property type="entry name" value="RNA_pol_Rpb1_1"/>
    <property type="match status" value="1"/>
</dbReference>
<dbReference type="Gene3D" id="2.40.270.10">
    <property type="entry name" value="DNA-directed RNA polymerase, subunit 2, domain 6"/>
    <property type="match status" value="2"/>
</dbReference>
<accession>A0ABN7UJ83</accession>
<dbReference type="PROSITE" id="PS01234">
    <property type="entry name" value="GATB"/>
    <property type="match status" value="1"/>
</dbReference>
<dbReference type="SMART" id="SM00663">
    <property type="entry name" value="RPOLA_N"/>
    <property type="match status" value="1"/>
</dbReference>
<reference evidence="10 11" key="1">
    <citation type="submission" date="2021-06" db="EMBL/GenBank/DDBJ databases">
        <authorList>
            <person name="Kallberg Y."/>
            <person name="Tangrot J."/>
            <person name="Rosling A."/>
        </authorList>
    </citation>
    <scope>NUCLEOTIDE SEQUENCE [LARGE SCALE GENOMIC DNA]</scope>
    <source>
        <strain evidence="10 11">120-4 pot B 10/14</strain>
    </source>
</reference>
<dbReference type="InterPro" id="IPR007066">
    <property type="entry name" value="RNA_pol_Rpb1_3"/>
</dbReference>
<dbReference type="InterPro" id="IPR045867">
    <property type="entry name" value="DNA-dir_RpoC_beta_prime"/>
</dbReference>
<dbReference type="InterPro" id="IPR014719">
    <property type="entry name" value="Ribosomal_bL12_C/ClpS-like"/>
</dbReference>
<keyword evidence="4 8" id="KW-0548">Nucleotidyltransferase</keyword>
<dbReference type="InterPro" id="IPR037033">
    <property type="entry name" value="DNA-dir_RNAP_su2_hyb_sf"/>
</dbReference>
<dbReference type="SUPFAM" id="SSF52047">
    <property type="entry name" value="RNI-like"/>
    <property type="match status" value="1"/>
</dbReference>
<evidence type="ECO:0000256" key="7">
    <source>
        <dbReference type="ARBA" id="ARBA00048552"/>
    </source>
</evidence>
<sequence>MTSGRHGPYALGGTHATMVRTMGRQPVRGSQSQKTNLSSDWRLQLASMKPELLVIANQPCGGEYVLESCTHRPSSHEKIKSQIPANKHYELTEGLVFLQNNNREKIKNIKVGFAINQTKQKLLGANKIILPHPIIKERKIVVVKDGLPDDILTNLPKDNNIVLLTSEELQKKVTGRKKSHEKQIKPLEKILGPTGLYPTAKKGNLTENISVEIKKFQQGEQEIKSDKAGNIQLVIGKSDFALEQLKNNYNSVYNKITDLRPETMPNSDKVEDFLKKYLKDYHPGQERINIKRLNFYGDCAGDDLLELDVSECSQLRELCCHGNQLKSLDLSNNPNLVNLDCSCNHLTTLDLTKNSNLEKVEVCLNKITADLEIFSHLTKLKILNLGSDITNNEGNFFEKNKFSGSLEALKNCQNLEKLYLNCQKEIKTGLEYLPTEKLTVFEHQNSFFEDLLKKFDFIGNNISRKILASSLFSKNPDREDQIIKLFQDLTQIEKNSRFLEMHYQVEKRLREYLQKDIESRKQNFKILIFIAIIVQELGNLNIGEIDELITNIKERFNIREEVMVGPASPAAESKTEEKISNVSLKLVGIKEGANKVKICKEIVNIIKEQKGETIGPVQAKNLVEENKMILENIPLTEAQKIQKNLEDKGGLVEVKESRNRSPLFQDLPQKEFGEEQKLSYDNFRQAGLNRLFTTYFPAEFSNYNNQIRCGVKEITYEEPEIREIAGATVRNKREKRRIKNNRRTFRAARKKFGVVVFQSVRAPSVYFFTDENQEIYGEIIPFKGPWLNLSFSKKKFGVIELKFLNSGITINFLDLLKTYQITPEELTKLFSHEELNKEDYPQAQTFEPGSAIFGQTLAEDLYDSEGKLLLSNGTVLNKEKLAILIKAHQEKKLNPASLSLSISNLYLLNIRAPRQPQKTIPVIGFAEDLSEEKTYFDLADLICAVSLFLNLRYGLGKTEKEEDKDKLENQIIRQYLAYLSQFKKISLTKIPNLKDFDNLINHFCNTSPLMQLQNQNNPLAKASYNQRISVLGRGGFSSSSTTFSARNVSSSHLGRLDPVETPEGQNAGLVRNLTLRTKINDYGQLVVPYYPVQSGTIVEKIVYLTREEDAISFSLSVRAKKKGIVAYVDSQEIRIKEDGEKKSRSYRLSSLVASNKNTLNFLVPLVRKGERVVSGQIIANDNCIKNDELALGYNLRVAYCCWEGYNFEDGVVISDRLVKEDILTSFFVKKYTAIRYHTKHGEEIFTNLPPYLDPKKNQENEVREKLAHLDEDGIVKVGSRVTERDVLVGKRTPRPRLPEESEEDSLLLNLLGEASRNFVDSSLYLPIGEKGEVYEVRRKQLTKNKKELEVVEIYVAQERKIEVGDKGVNPKIAPAADLPFDEEGKPFDILINPLSVPTRLNIGQLLETIFSEASMRLGEKLLVRPFNTLSSPTIQQVIQEAGIKDCGNRKLFDGRTGQPFTQKIYTGYTYIVKLNHMVADKIHARNTGPYALIYQQPLKGRSQDGGLRLGEMEIATLIAYGAAKLVNEVGVKSDAILKRLDLKIFLLFSQRPINLQSVKISNPKTINARTGKRVKDGLLDPVKGGPSKNLECECGTLKGEENKGQACVRCGGLVDDKIISRHRMLHISLAVPITNILIFKTLASPLSKLLEIPAKKLEDIIYYRNYVVLDAGLSKCVKKKSLLEKRIDSQLIIAILDEIIAKEETKSSVANEAKKLKENLIETEGGRKELIFLEDYLDFVAQHQKIKIGIGSEALQTLLREVNLESELAKAQGKKQWGKVLPCGLRPATQLKEEGTIATTQLNNLYRHVILINNLVKNYLELNKPNRIFPLEIEHNAKRRLQKAVEKLFLGSPQQAKEVKSLLQSLSGKEGILRHYSLGKRVDYSGRTVITPNPHLQLNQVGIQGFYPYLTLSRSLELHPLVTTAFNADFDGDNMNVHLPLTPETCQETKDYVLASHNILDPKNGELAIQDLIVIPACLGVRNFTREKNKFLFTTYGKLLFNKILPPSFPHYLNNLTNYEEGQKDLVETNEISERWQRYAKDIIALLDYLVHVTSHEEMVDFLDQIKKIGFDSVTISGISVSPFELGELVQKKEPLASARVKIHQIEDYFRSDSGARASSENLTQIFAFRGNTTNYRGEVIPTPIISSLWEGLNPDEFLISVYGAIKGITDVALKTGEAGYLTRRLVEASQSVIRVYGRFLAQDITDKEGGIILSRDTILWKKEIKILQENGINSLLVRSVMCCELINGVCQKCYGADLSRIEEIISLGAAVGLIAAQSLGEPGTQLTMRTFHTGGIAGEEDDITQGIPKVKQILDNLKPNKDEKAVLAKADGTISVIEGETIKQIDLAGQEITYSRPKKKSVLVQVGEKVLAGSKLTPGKIDLEEYLSCVGREVYQNYVKETVQQVYYNQGIDIAEKHLEIFARQILSRVEVLASGDSDYLVGDIINYQKACQVNQGLIAQQKQPLIFKNIISSLKELASNTDSFLAGISFQNTLKSLIHYSLYRPVDYLQSPKESLIAGQLIPVGTGFAERQKFQQQIHITPNSQKKIFNWENTYCGDVLPNSQVGPWELGYLGVLPTINPEVIDLGLKLATALRMCISPTILFDRKIYNYFDLPKGYQITQQTQPLASNGYLPIIHKEKIQKIPIKSLQLEEDTAKSSYNPEGVELDFNRAGNPLIELVTEPVFFQVETVLIFIKQLQNLCRYLGISAAKMEKGQLRVDLNFSLQLGDDYSTPRYEIKNLNSLANIEKAVKCEIAKHQELFFRGEKPPLSQTLGFDEKKQTTIIHREKTAYFYLPEVNIPPIKLSAWEIKKITRTIPILPWNKWEELVAKGINITQANLVLEKPLLLKTWNFWEKNATPLNEYKH</sequence>
<comment type="function">
    <text evidence="1 8">DNA-dependent RNA polymerase catalyzes the transcription of DNA into RNA using the four ribonucleoside triphosphates as substrates.</text>
</comment>
<dbReference type="InterPro" id="IPR007645">
    <property type="entry name" value="RNA_pol_Rpb2_3"/>
</dbReference>
<dbReference type="SUPFAM" id="SSF64484">
    <property type="entry name" value="beta and beta-prime subunits of DNA dependent RNA-polymerase"/>
    <property type="match status" value="2"/>
</dbReference>
<keyword evidence="3 8" id="KW-0808">Transferase</keyword>
<dbReference type="Gene3D" id="1.10.150.390">
    <property type="match status" value="1"/>
</dbReference>
<gene>
    <name evidence="10" type="ORF">GMARGA_LOCUS7334</name>
</gene>
<dbReference type="Gene3D" id="4.10.860.120">
    <property type="entry name" value="RNA polymerase II, clamp domain"/>
    <property type="match status" value="1"/>
</dbReference>
<dbReference type="InterPro" id="IPR006592">
    <property type="entry name" value="RNA_pol_N"/>
</dbReference>
<feature type="domain" description="RNA polymerase N-terminal" evidence="9">
    <location>
        <begin position="1780"/>
        <end position="1985"/>
    </location>
</feature>
<comment type="similarity">
    <text evidence="8">Belongs to the RNA polymerase beta' chain family.</text>
</comment>
<dbReference type="Gene3D" id="2.40.50.100">
    <property type="match status" value="1"/>
</dbReference>
<dbReference type="Gene3D" id="2.40.40.20">
    <property type="match status" value="2"/>
</dbReference>
<evidence type="ECO:0000256" key="3">
    <source>
        <dbReference type="ARBA" id="ARBA00022679"/>
    </source>
</evidence>
<proteinExistence type="inferred from homology"/>
<dbReference type="SUPFAM" id="SSF56808">
    <property type="entry name" value="Ribosomal protein L1"/>
    <property type="match status" value="1"/>
</dbReference>
<dbReference type="CDD" id="cd02655">
    <property type="entry name" value="RNAP_beta'_C"/>
    <property type="match status" value="1"/>
</dbReference>
<evidence type="ECO:0000256" key="6">
    <source>
        <dbReference type="ARBA" id="ARBA00023163"/>
    </source>
</evidence>
<organism evidence="10 11">
    <name type="scientific">Gigaspora margarita</name>
    <dbReference type="NCBI Taxonomy" id="4874"/>
    <lineage>
        <taxon>Eukaryota</taxon>
        <taxon>Fungi</taxon>
        <taxon>Fungi incertae sedis</taxon>
        <taxon>Mucoromycota</taxon>
        <taxon>Glomeromycotina</taxon>
        <taxon>Glomeromycetes</taxon>
        <taxon>Diversisporales</taxon>
        <taxon>Gigasporaceae</taxon>
        <taxon>Gigaspora</taxon>
    </lineage>
</organism>
<dbReference type="Pfam" id="PF00623">
    <property type="entry name" value="RNA_pol_Rpb1_2"/>
    <property type="match status" value="1"/>
</dbReference>
<dbReference type="Pfam" id="PF02934">
    <property type="entry name" value="GatB_N"/>
    <property type="match status" value="1"/>
</dbReference>
<dbReference type="InterPro" id="IPR007080">
    <property type="entry name" value="RNA_pol_Rpb1_1"/>
</dbReference>
<evidence type="ECO:0000313" key="11">
    <source>
        <dbReference type="Proteomes" id="UP000789901"/>
    </source>
</evidence>
<comment type="catalytic activity">
    <reaction evidence="7 8">
        <text>RNA(n) + a ribonucleoside 5'-triphosphate = RNA(n+1) + diphosphate</text>
        <dbReference type="Rhea" id="RHEA:21248"/>
        <dbReference type="Rhea" id="RHEA-COMP:14527"/>
        <dbReference type="Rhea" id="RHEA-COMP:17342"/>
        <dbReference type="ChEBI" id="CHEBI:33019"/>
        <dbReference type="ChEBI" id="CHEBI:61557"/>
        <dbReference type="ChEBI" id="CHEBI:140395"/>
        <dbReference type="EC" id="2.7.7.6"/>
    </reaction>
</comment>
<dbReference type="Gene3D" id="3.80.10.10">
    <property type="entry name" value="Ribonuclease Inhibitor"/>
    <property type="match status" value="1"/>
</dbReference>
<dbReference type="InterPro" id="IPR038120">
    <property type="entry name" value="Rpb1_funnel_sf"/>
</dbReference>
<dbReference type="InterPro" id="IPR023674">
    <property type="entry name" value="Ribosomal_uL1-like"/>
</dbReference>
<dbReference type="InterPro" id="IPR016095">
    <property type="entry name" value="Ribosomal_uL1_3-a/b-sand"/>
</dbReference>
<dbReference type="Pfam" id="PF04565">
    <property type="entry name" value="RNA_pol_Rpb2_3"/>
    <property type="match status" value="1"/>
</dbReference>